<dbReference type="InterPro" id="IPR050639">
    <property type="entry name" value="SSR_resolvase"/>
</dbReference>
<dbReference type="PANTHER" id="PTHR30461:SF2">
    <property type="entry name" value="SERINE RECOMBINASE PINE-RELATED"/>
    <property type="match status" value="1"/>
</dbReference>
<dbReference type="InterPro" id="IPR006119">
    <property type="entry name" value="Resolv_N"/>
</dbReference>
<dbReference type="EMBL" id="FPIZ01000001">
    <property type="protein sequence ID" value="SFW11814.1"/>
    <property type="molecule type" value="Genomic_DNA"/>
</dbReference>
<keyword evidence="2" id="KW-0233">DNA recombination</keyword>
<dbReference type="Pfam" id="PF00239">
    <property type="entry name" value="Resolvase"/>
    <property type="match status" value="1"/>
</dbReference>
<dbReference type="SMART" id="SM00857">
    <property type="entry name" value="Resolvase"/>
    <property type="match status" value="1"/>
</dbReference>
<dbReference type="OrthoDB" id="9815006at2"/>
<evidence type="ECO:0000256" key="1">
    <source>
        <dbReference type="ARBA" id="ARBA00023125"/>
    </source>
</evidence>
<name>A0A1K1LQ80_9BACT</name>
<evidence type="ECO:0000256" key="2">
    <source>
        <dbReference type="ARBA" id="ARBA00023172"/>
    </source>
</evidence>
<evidence type="ECO:0000313" key="4">
    <source>
        <dbReference type="EMBL" id="SFW11814.1"/>
    </source>
</evidence>
<dbReference type="Gene3D" id="3.40.50.1390">
    <property type="entry name" value="Resolvase, N-terminal catalytic domain"/>
    <property type="match status" value="1"/>
</dbReference>
<protein>
    <submittedName>
        <fullName evidence="4">Resolvase, N terminal domain</fullName>
    </submittedName>
</protein>
<dbReference type="PANTHER" id="PTHR30461">
    <property type="entry name" value="DNA-INVERTASE FROM LAMBDOID PROPHAGE"/>
    <property type="match status" value="1"/>
</dbReference>
<dbReference type="RefSeq" id="WP_072356444.1">
    <property type="nucleotide sequence ID" value="NZ_CP139972.1"/>
</dbReference>
<dbReference type="InterPro" id="IPR036162">
    <property type="entry name" value="Resolvase-like_N_sf"/>
</dbReference>
<accession>A0A1K1LQ80</accession>
<reference evidence="4 5" key="1">
    <citation type="submission" date="2016-11" db="EMBL/GenBank/DDBJ databases">
        <authorList>
            <person name="Jaros S."/>
            <person name="Januszkiewicz K."/>
            <person name="Wedrychowicz H."/>
        </authorList>
    </citation>
    <scope>NUCLEOTIDE SEQUENCE [LARGE SCALE GENOMIC DNA]</scope>
    <source>
        <strain evidence="4 5">DSM 784</strain>
    </source>
</reference>
<keyword evidence="1" id="KW-0238">DNA-binding</keyword>
<dbReference type="CDD" id="cd00338">
    <property type="entry name" value="Ser_Recombinase"/>
    <property type="match status" value="1"/>
</dbReference>
<dbReference type="STRING" id="1004.SAMN05661012_00015"/>
<dbReference type="Proteomes" id="UP000183788">
    <property type="component" value="Unassembled WGS sequence"/>
</dbReference>
<dbReference type="GO" id="GO:0000150">
    <property type="term" value="F:DNA strand exchange activity"/>
    <property type="evidence" value="ECO:0007669"/>
    <property type="project" value="InterPro"/>
</dbReference>
<gene>
    <name evidence="4" type="ORF">SAMN05661012_00015</name>
</gene>
<proteinExistence type="predicted"/>
<dbReference type="AlphaFoldDB" id="A0A1K1LQ80"/>
<dbReference type="SUPFAM" id="SSF53041">
    <property type="entry name" value="Resolvase-like"/>
    <property type="match status" value="1"/>
</dbReference>
<sequence length="135" mass="15387">MNAIGYIRLSRKDQSKYSFDGQESAIKAYCLKYDLQLLSIFRDNGECSDTFNRANFKALELFLCRDKGIVKYLIVMNHDRFSRDVSKALSKISELKRRHGVTVLSTEEPIDLNTSDPQVFISGTLKYAMANTSSN</sequence>
<dbReference type="GO" id="GO:0003677">
    <property type="term" value="F:DNA binding"/>
    <property type="evidence" value="ECO:0007669"/>
    <property type="project" value="UniProtKB-KW"/>
</dbReference>
<feature type="domain" description="Resolvase/invertase-type recombinase catalytic" evidence="3">
    <location>
        <begin position="3"/>
        <end position="132"/>
    </location>
</feature>
<evidence type="ECO:0000259" key="3">
    <source>
        <dbReference type="SMART" id="SM00857"/>
    </source>
</evidence>
<organism evidence="4 5">
    <name type="scientific">Chitinophaga sancti</name>
    <dbReference type="NCBI Taxonomy" id="1004"/>
    <lineage>
        <taxon>Bacteria</taxon>
        <taxon>Pseudomonadati</taxon>
        <taxon>Bacteroidota</taxon>
        <taxon>Chitinophagia</taxon>
        <taxon>Chitinophagales</taxon>
        <taxon>Chitinophagaceae</taxon>
        <taxon>Chitinophaga</taxon>
    </lineage>
</organism>
<evidence type="ECO:0000313" key="5">
    <source>
        <dbReference type="Proteomes" id="UP000183788"/>
    </source>
</evidence>